<dbReference type="InterPro" id="IPR020471">
    <property type="entry name" value="AKR"/>
</dbReference>
<comment type="caution">
    <text evidence="2">The sequence shown here is derived from an EMBL/GenBank/DDBJ whole genome shotgun (WGS) entry which is preliminary data.</text>
</comment>
<dbReference type="InterPro" id="IPR023210">
    <property type="entry name" value="NADP_OxRdtase_dom"/>
</dbReference>
<dbReference type="OMA" id="KQGVIWA"/>
<feature type="non-terminal residue" evidence="2">
    <location>
        <position position="113"/>
    </location>
</feature>
<proteinExistence type="predicted"/>
<dbReference type="SUPFAM" id="SSF51430">
    <property type="entry name" value="NAD(P)-linked oxidoreductase"/>
    <property type="match status" value="1"/>
</dbReference>
<evidence type="ECO:0000313" key="2">
    <source>
        <dbReference type="EMBL" id="KAH9331652.1"/>
    </source>
</evidence>
<reference evidence="2 3" key="1">
    <citation type="journal article" date="2021" name="Nat. Plants">
        <title>The Taxus genome provides insights into paclitaxel biosynthesis.</title>
        <authorList>
            <person name="Xiong X."/>
            <person name="Gou J."/>
            <person name="Liao Q."/>
            <person name="Li Y."/>
            <person name="Zhou Q."/>
            <person name="Bi G."/>
            <person name="Li C."/>
            <person name="Du R."/>
            <person name="Wang X."/>
            <person name="Sun T."/>
            <person name="Guo L."/>
            <person name="Liang H."/>
            <person name="Lu P."/>
            <person name="Wu Y."/>
            <person name="Zhang Z."/>
            <person name="Ro D.K."/>
            <person name="Shang Y."/>
            <person name="Huang S."/>
            <person name="Yan J."/>
        </authorList>
    </citation>
    <scope>NUCLEOTIDE SEQUENCE [LARGE SCALE GENOMIC DNA]</scope>
    <source>
        <strain evidence="2">Ta-2019</strain>
    </source>
</reference>
<dbReference type="PROSITE" id="PS00798">
    <property type="entry name" value="ALDOKETO_REDUCTASE_1"/>
    <property type="match status" value="1"/>
</dbReference>
<dbReference type="GO" id="GO:0016491">
    <property type="term" value="F:oxidoreductase activity"/>
    <property type="evidence" value="ECO:0007669"/>
    <property type="project" value="InterPro"/>
</dbReference>
<dbReference type="InterPro" id="IPR018170">
    <property type="entry name" value="Aldo/ket_reductase_CS"/>
</dbReference>
<dbReference type="Gene3D" id="3.20.20.100">
    <property type="entry name" value="NADP-dependent oxidoreductase domain"/>
    <property type="match status" value="1"/>
</dbReference>
<gene>
    <name evidence="2" type="ORF">KI387_003760</name>
</gene>
<dbReference type="EMBL" id="JAHRHJ020000001">
    <property type="protein sequence ID" value="KAH9331652.1"/>
    <property type="molecule type" value="Genomic_DNA"/>
</dbReference>
<name>A0AA38H1Q6_TAXCH</name>
<evidence type="ECO:0000259" key="1">
    <source>
        <dbReference type="Pfam" id="PF00248"/>
    </source>
</evidence>
<dbReference type="Pfam" id="PF00248">
    <property type="entry name" value="Aldo_ket_red"/>
    <property type="match status" value="1"/>
</dbReference>
<accession>A0AA38H1Q6</accession>
<dbReference type="InterPro" id="IPR036812">
    <property type="entry name" value="NAD(P)_OxRdtase_dom_sf"/>
</dbReference>
<dbReference type="PANTHER" id="PTHR11732">
    <property type="entry name" value="ALDO/KETO REDUCTASE"/>
    <property type="match status" value="1"/>
</dbReference>
<evidence type="ECO:0000313" key="3">
    <source>
        <dbReference type="Proteomes" id="UP000824469"/>
    </source>
</evidence>
<protein>
    <recommendedName>
        <fullName evidence="1">NADP-dependent oxidoreductase domain-containing protein</fullName>
    </recommendedName>
</protein>
<sequence length="113" mass="12178">MGIYSQGSAQLNTGAQIPLIGLGTAAVNQNEEEIKAAIAAALQVGYRHFDTASSYNSEHALGEALKTAFQTEVVTRDDVFVTTKLSNKNHDDPVAALKTSLKYDFSIIVRDAY</sequence>
<dbReference type="Proteomes" id="UP000824469">
    <property type="component" value="Unassembled WGS sequence"/>
</dbReference>
<dbReference type="AlphaFoldDB" id="A0AA38H1Q6"/>
<organism evidence="2 3">
    <name type="scientific">Taxus chinensis</name>
    <name type="common">Chinese yew</name>
    <name type="synonym">Taxus wallichiana var. chinensis</name>
    <dbReference type="NCBI Taxonomy" id="29808"/>
    <lineage>
        <taxon>Eukaryota</taxon>
        <taxon>Viridiplantae</taxon>
        <taxon>Streptophyta</taxon>
        <taxon>Embryophyta</taxon>
        <taxon>Tracheophyta</taxon>
        <taxon>Spermatophyta</taxon>
        <taxon>Pinopsida</taxon>
        <taxon>Pinidae</taxon>
        <taxon>Conifers II</taxon>
        <taxon>Cupressales</taxon>
        <taxon>Taxaceae</taxon>
        <taxon>Taxus</taxon>
    </lineage>
</organism>
<keyword evidence="3" id="KW-1185">Reference proteome</keyword>
<feature type="domain" description="NADP-dependent oxidoreductase" evidence="1">
    <location>
        <begin position="20"/>
        <end position="92"/>
    </location>
</feature>